<evidence type="ECO:0008006" key="3">
    <source>
        <dbReference type="Google" id="ProtNLM"/>
    </source>
</evidence>
<comment type="caution">
    <text evidence="1">The sequence shown here is derived from an EMBL/GenBank/DDBJ whole genome shotgun (WGS) entry which is preliminary data.</text>
</comment>
<evidence type="ECO:0000313" key="2">
    <source>
        <dbReference type="Proteomes" id="UP001203665"/>
    </source>
</evidence>
<proteinExistence type="predicted"/>
<gene>
    <name evidence="1" type="ORF">NDM98_23315</name>
</gene>
<dbReference type="Proteomes" id="UP001203665">
    <property type="component" value="Unassembled WGS sequence"/>
</dbReference>
<dbReference type="EMBL" id="JAMQJY010000009">
    <property type="protein sequence ID" value="MCM2678042.1"/>
    <property type="molecule type" value="Genomic_DNA"/>
</dbReference>
<evidence type="ECO:0000313" key="1">
    <source>
        <dbReference type="EMBL" id="MCM2678042.1"/>
    </source>
</evidence>
<dbReference type="RefSeq" id="WP_251611940.1">
    <property type="nucleotide sequence ID" value="NZ_JAMQJY010000009.1"/>
</dbReference>
<keyword evidence="2" id="KW-1185">Reference proteome</keyword>
<name>A0ABT0XRX4_9BACI</name>
<protein>
    <recommendedName>
        <fullName evidence="3">YhzD-like protein</fullName>
    </recommendedName>
</protein>
<organism evidence="1 2">
    <name type="scientific">Alkalicoccobacillus plakortidis</name>
    <dbReference type="NCBI Taxonomy" id="444060"/>
    <lineage>
        <taxon>Bacteria</taxon>
        <taxon>Bacillati</taxon>
        <taxon>Bacillota</taxon>
        <taxon>Bacilli</taxon>
        <taxon>Bacillales</taxon>
        <taxon>Bacillaceae</taxon>
        <taxon>Alkalicoccobacillus</taxon>
    </lineage>
</organism>
<sequence length="57" mass="6596">MYTVIRTFNGETKTLKASNSHLDKSFLEFVDAEMLAKQLNNNARPGYQWTVRTNDTE</sequence>
<reference evidence="1" key="1">
    <citation type="submission" date="2022-06" db="EMBL/GenBank/DDBJ databases">
        <title>Alkalicoccobacillus porphyridii sp. nov., isolated from a marine red alga, Porphyridium purpureum and reclassification of Shouchella plakortidis and Shouchella gibsonii as Alkalicoccobacillus plakortidis comb. nov. and Alkalicoccobacillus gibsonii comb. nov.</title>
        <authorList>
            <person name="Kim K.H."/>
            <person name="Lee J.K."/>
            <person name="Han D.M."/>
            <person name="Baek J.H."/>
            <person name="Jeon C.O."/>
        </authorList>
    </citation>
    <scope>NUCLEOTIDE SEQUENCE</scope>
    <source>
        <strain evidence="1">DSM 19153</strain>
    </source>
</reference>
<accession>A0ABT0XRX4</accession>